<dbReference type="PROSITE" id="PS50127">
    <property type="entry name" value="UBC_2"/>
    <property type="match status" value="1"/>
</dbReference>
<accession>A0ABD2PWS2</accession>
<name>A0ABD2PWS2_9PLAT</name>
<dbReference type="Pfam" id="PF00179">
    <property type="entry name" value="UQ_con"/>
    <property type="match status" value="1"/>
</dbReference>
<reference evidence="12 13" key="1">
    <citation type="submission" date="2024-11" db="EMBL/GenBank/DDBJ databases">
        <title>Adaptive evolution of stress response genes in parasites aligns with host niche diversity.</title>
        <authorList>
            <person name="Hahn C."/>
            <person name="Resl P."/>
        </authorList>
    </citation>
    <scope>NUCLEOTIDE SEQUENCE [LARGE SCALE GENOMIC DNA]</scope>
    <source>
        <strain evidence="12">EGGRZ-B1_66</strain>
        <tissue evidence="12">Body</tissue>
    </source>
</reference>
<dbReference type="AlphaFoldDB" id="A0ABD2PWS2"/>
<comment type="catalytic activity">
    <reaction evidence="1">
        <text>S-ubiquitinyl-[E1 ubiquitin-activating enzyme]-L-cysteine + [E2 ubiquitin-conjugating enzyme]-L-cysteine = [E1 ubiquitin-activating enzyme]-L-cysteine + S-ubiquitinyl-[E2 ubiquitin-conjugating enzyme]-L-cysteine.</text>
        <dbReference type="EC" id="2.3.2.23"/>
    </reaction>
</comment>
<evidence type="ECO:0000256" key="6">
    <source>
        <dbReference type="ARBA" id="ARBA00022786"/>
    </source>
</evidence>
<feature type="region of interest" description="Disordered" evidence="10">
    <location>
        <begin position="140"/>
        <end position="165"/>
    </location>
</feature>
<dbReference type="GO" id="GO:0061631">
    <property type="term" value="F:ubiquitin conjugating enzyme activity"/>
    <property type="evidence" value="ECO:0007669"/>
    <property type="project" value="UniProtKB-EC"/>
</dbReference>
<evidence type="ECO:0000256" key="10">
    <source>
        <dbReference type="SAM" id="MobiDB-lite"/>
    </source>
</evidence>
<keyword evidence="7 9" id="KW-0067">ATP-binding</keyword>
<evidence type="ECO:0000256" key="4">
    <source>
        <dbReference type="ARBA" id="ARBA00022679"/>
    </source>
</evidence>
<gene>
    <name evidence="12" type="primary">UBE2E1</name>
    <name evidence="12" type="ORF">Ciccas_010189</name>
</gene>
<evidence type="ECO:0000256" key="1">
    <source>
        <dbReference type="ARBA" id="ARBA00000485"/>
    </source>
</evidence>
<comment type="similarity">
    <text evidence="9">Belongs to the ubiquitin-conjugating enzyme family.</text>
</comment>
<feature type="compositionally biased region" description="Polar residues" evidence="10">
    <location>
        <begin position="154"/>
        <end position="165"/>
    </location>
</feature>
<evidence type="ECO:0000256" key="5">
    <source>
        <dbReference type="ARBA" id="ARBA00022741"/>
    </source>
</evidence>
<sequence>MGSPGSVYENGIFFIDINFPQEYPFKPPKFTFKTRIYHCNINSQGVICLDILKNAWSPALTVSKVLISLCSLLNDCNPDDPLVGSIAQQYQTDRAEHDNVARLWVKKYACSPTYPDSTKPRPRAYHPRVKRTKFVRKASALSVGHDPSQEDSESLSSFQENSNDSCSNGRRKVCFHSDICHFSQKSLASNVNSNDVTASEESSSDEEQYNGCSPSALRPDSSPKAIYVPDSDCESVEDDADPLTLV</sequence>
<organism evidence="12 13">
    <name type="scientific">Cichlidogyrus casuarinus</name>
    <dbReference type="NCBI Taxonomy" id="1844966"/>
    <lineage>
        <taxon>Eukaryota</taxon>
        <taxon>Metazoa</taxon>
        <taxon>Spiralia</taxon>
        <taxon>Lophotrochozoa</taxon>
        <taxon>Platyhelminthes</taxon>
        <taxon>Monogenea</taxon>
        <taxon>Monopisthocotylea</taxon>
        <taxon>Dactylogyridea</taxon>
        <taxon>Ancyrocephalidae</taxon>
        <taxon>Cichlidogyrus</taxon>
    </lineage>
</organism>
<evidence type="ECO:0000256" key="9">
    <source>
        <dbReference type="RuleBase" id="RU362109"/>
    </source>
</evidence>
<feature type="active site" description="Glycyl thioester intermediate" evidence="8">
    <location>
        <position position="48"/>
    </location>
</feature>
<dbReference type="Proteomes" id="UP001626550">
    <property type="component" value="Unassembled WGS sequence"/>
</dbReference>
<dbReference type="GO" id="GO:0005524">
    <property type="term" value="F:ATP binding"/>
    <property type="evidence" value="ECO:0007669"/>
    <property type="project" value="UniProtKB-UniRule"/>
</dbReference>
<proteinExistence type="inferred from homology"/>
<keyword evidence="4" id="KW-0808">Transferase</keyword>
<evidence type="ECO:0000256" key="2">
    <source>
        <dbReference type="ARBA" id="ARBA00004906"/>
    </source>
</evidence>
<keyword evidence="6 9" id="KW-0833">Ubl conjugation pathway</keyword>
<evidence type="ECO:0000259" key="11">
    <source>
        <dbReference type="PROSITE" id="PS50127"/>
    </source>
</evidence>
<dbReference type="InterPro" id="IPR023313">
    <property type="entry name" value="UBQ-conjugating_AS"/>
</dbReference>
<evidence type="ECO:0000256" key="3">
    <source>
        <dbReference type="ARBA" id="ARBA00012486"/>
    </source>
</evidence>
<dbReference type="PANTHER" id="PTHR24068">
    <property type="entry name" value="UBIQUITIN-CONJUGATING ENZYME E2"/>
    <property type="match status" value="1"/>
</dbReference>
<feature type="region of interest" description="Disordered" evidence="10">
    <location>
        <begin position="191"/>
        <end position="246"/>
    </location>
</feature>
<evidence type="ECO:0000313" key="12">
    <source>
        <dbReference type="EMBL" id="KAL3311232.1"/>
    </source>
</evidence>
<dbReference type="FunFam" id="3.10.110.10:FF:000101">
    <property type="entry name" value="Ubiquitin-conjugating enzyme E2 D2"/>
    <property type="match status" value="1"/>
</dbReference>
<dbReference type="SUPFAM" id="SSF54495">
    <property type="entry name" value="UBC-like"/>
    <property type="match status" value="1"/>
</dbReference>
<dbReference type="EC" id="2.3.2.23" evidence="3"/>
<evidence type="ECO:0000256" key="7">
    <source>
        <dbReference type="ARBA" id="ARBA00022840"/>
    </source>
</evidence>
<evidence type="ECO:0000313" key="13">
    <source>
        <dbReference type="Proteomes" id="UP001626550"/>
    </source>
</evidence>
<dbReference type="PROSITE" id="PS00183">
    <property type="entry name" value="UBC_1"/>
    <property type="match status" value="1"/>
</dbReference>
<dbReference type="SMART" id="SM00212">
    <property type="entry name" value="UBCc"/>
    <property type="match status" value="1"/>
</dbReference>
<comment type="caution">
    <text evidence="12">The sequence shown here is derived from an EMBL/GenBank/DDBJ whole genome shotgun (WGS) entry which is preliminary data.</text>
</comment>
<evidence type="ECO:0000256" key="8">
    <source>
        <dbReference type="PROSITE-ProRule" id="PRU10133"/>
    </source>
</evidence>
<keyword evidence="13" id="KW-1185">Reference proteome</keyword>
<feature type="compositionally biased region" description="Polar residues" evidence="10">
    <location>
        <begin position="191"/>
        <end position="201"/>
    </location>
</feature>
<feature type="domain" description="UBC core" evidence="11">
    <location>
        <begin position="1"/>
        <end position="110"/>
    </location>
</feature>
<dbReference type="Gene3D" id="3.10.110.10">
    <property type="entry name" value="Ubiquitin Conjugating Enzyme"/>
    <property type="match status" value="1"/>
</dbReference>
<dbReference type="InterPro" id="IPR016135">
    <property type="entry name" value="UBQ-conjugating_enzyme/RWD"/>
</dbReference>
<feature type="compositionally biased region" description="Acidic residues" evidence="10">
    <location>
        <begin position="231"/>
        <end position="246"/>
    </location>
</feature>
<protein>
    <recommendedName>
        <fullName evidence="3">E2 ubiquitin-conjugating enzyme</fullName>
        <ecNumber evidence="3">2.3.2.23</ecNumber>
    </recommendedName>
</protein>
<dbReference type="InterPro" id="IPR000608">
    <property type="entry name" value="UBC"/>
</dbReference>
<comment type="pathway">
    <text evidence="2">Protein modification; protein ubiquitination.</text>
</comment>
<dbReference type="EMBL" id="JBJKFK010002354">
    <property type="protein sequence ID" value="KAL3311232.1"/>
    <property type="molecule type" value="Genomic_DNA"/>
</dbReference>
<keyword evidence="5 9" id="KW-0547">Nucleotide-binding</keyword>